<dbReference type="GO" id="GO:0004400">
    <property type="term" value="F:histidinol-phosphate transaminase activity"/>
    <property type="evidence" value="ECO:0007669"/>
    <property type="project" value="UniProtKB-UniRule"/>
</dbReference>
<evidence type="ECO:0000256" key="9">
    <source>
        <dbReference type="HAMAP-Rule" id="MF_01023"/>
    </source>
</evidence>
<dbReference type="Proteomes" id="UP000198988">
    <property type="component" value="Unassembled WGS sequence"/>
</dbReference>
<evidence type="ECO:0000313" key="14">
    <source>
        <dbReference type="Proteomes" id="UP000198988"/>
    </source>
</evidence>
<keyword evidence="7 9" id="KW-0663">Pyridoxal phosphate</keyword>
<keyword evidence="5 9" id="KW-0032">Aminotransferase</keyword>
<gene>
    <name evidence="9" type="primary">hisC</name>
    <name evidence="12" type="ORF">BAZSYMA_ACONTIG00102_1</name>
    <name evidence="11" type="ORF">BAZSYMB_SCAFFOLD00008_40</name>
</gene>
<evidence type="ECO:0000256" key="5">
    <source>
        <dbReference type="ARBA" id="ARBA00022576"/>
    </source>
</evidence>
<dbReference type="EMBL" id="CDSC02000414">
    <property type="protein sequence ID" value="SEH99515.1"/>
    <property type="molecule type" value="Genomic_DNA"/>
</dbReference>
<reference evidence="12" key="1">
    <citation type="submission" date="2016-06" db="EMBL/GenBank/DDBJ databases">
        <authorList>
            <person name="Olsen C.W."/>
            <person name="Carey S."/>
            <person name="Hinshaw L."/>
            <person name="Karasin A.I."/>
        </authorList>
    </citation>
    <scope>NUCLEOTIDE SEQUENCE [LARGE SCALE GENOMIC DNA]</scope>
    <source>
        <strain evidence="12">BazSymA</strain>
        <strain evidence="11">BazSymB</strain>
    </source>
</reference>
<feature type="modified residue" description="N6-(pyridoxal phosphate)lysine" evidence="9">
    <location>
        <position position="226"/>
    </location>
</feature>
<dbReference type="Pfam" id="PF00155">
    <property type="entry name" value="Aminotran_1_2"/>
    <property type="match status" value="1"/>
</dbReference>
<evidence type="ECO:0000313" key="12">
    <source>
        <dbReference type="EMBL" id="SEH99515.1"/>
    </source>
</evidence>
<dbReference type="InterPro" id="IPR015422">
    <property type="entry name" value="PyrdxlP-dep_Trfase_small"/>
</dbReference>
<dbReference type="AlphaFoldDB" id="A0A1H6MJF2"/>
<dbReference type="InterPro" id="IPR004839">
    <property type="entry name" value="Aminotransferase_I/II_large"/>
</dbReference>
<dbReference type="InterPro" id="IPR015424">
    <property type="entry name" value="PyrdxlP-dep_Trfase"/>
</dbReference>
<evidence type="ECO:0000256" key="2">
    <source>
        <dbReference type="ARBA" id="ARBA00005011"/>
    </source>
</evidence>
<organism evidence="12 14">
    <name type="scientific">Bathymodiolus azoricus thioautotrophic gill symbiont</name>
    <dbReference type="NCBI Taxonomy" id="235205"/>
    <lineage>
        <taxon>Bacteria</taxon>
        <taxon>Pseudomonadati</taxon>
        <taxon>Pseudomonadota</taxon>
        <taxon>Gammaproteobacteria</taxon>
        <taxon>sulfur-oxidizing symbionts</taxon>
    </lineage>
</organism>
<dbReference type="EC" id="2.6.1.9" evidence="9"/>
<dbReference type="GO" id="GO:0030170">
    <property type="term" value="F:pyridoxal phosphate binding"/>
    <property type="evidence" value="ECO:0007669"/>
    <property type="project" value="InterPro"/>
</dbReference>
<dbReference type="CDD" id="cd00609">
    <property type="entry name" value="AAT_like"/>
    <property type="match status" value="1"/>
</dbReference>
<protein>
    <recommendedName>
        <fullName evidence="9">Histidinol-phosphate aminotransferase</fullName>
        <ecNumber evidence="9">2.6.1.9</ecNumber>
    </recommendedName>
    <alternativeName>
        <fullName evidence="9">Imidazole acetol-phosphate transaminase</fullName>
    </alternativeName>
</protein>
<sequence length="359" mass="39073">MKKNSVHICESILSLKAYQGGKPISELQRELGLDEVVKLASNENPLPVSNKVRMAIEQAITEVGRYPDGNGFELKQSIAKYLSISSEHITLGNGSNDILELLARVSLCHASDEVIFSQYAFVVYPLVTKALGAKAVITPANDFGHDLDAMLLAITNNTKLIFIANPNNPTGTLLEDAGVYTFLSKVPSSVIVVLDQAYVEYLDVNDVTVGWLQAFDNLVITRTFSKAYGLAALRVGYSLSSSKIADYLNRIRQPFNVNHIAQSAAIAALADEDFLQESISSNRQGLIQLANGFKVLGLSYIPSSANFIAVKVGDPSVIYQALLEKGFIVRPVEMKGYLRVSVGAKNENEKFLVALKSVL</sequence>
<name>A0A1H6MJF2_9GAMM</name>
<comment type="similarity">
    <text evidence="3 9">Belongs to the class-II pyridoxal-phosphate-dependent aminotransferase family. Histidinol-phosphate aminotransferase subfamily.</text>
</comment>
<dbReference type="STRING" id="235205.BAZSYMB_SCAFFOLD00008_40"/>
<dbReference type="InterPro" id="IPR005861">
    <property type="entry name" value="HisP_aminotrans"/>
</dbReference>
<proteinExistence type="inferred from homology"/>
<dbReference type="RefSeq" id="WP_195910160.1">
    <property type="nucleotide sequence ID" value="NZ_CAESAP020000107.1"/>
</dbReference>
<evidence type="ECO:0000256" key="3">
    <source>
        <dbReference type="ARBA" id="ARBA00007970"/>
    </source>
</evidence>
<dbReference type="Proteomes" id="UP000198559">
    <property type="component" value="Unassembled WGS sequence"/>
</dbReference>
<dbReference type="HAMAP" id="MF_01023">
    <property type="entry name" value="HisC_aminotrans_2"/>
    <property type="match status" value="1"/>
</dbReference>
<comment type="subunit">
    <text evidence="4 9">Homodimer.</text>
</comment>
<keyword evidence="9" id="KW-0368">Histidine biosynthesis</keyword>
<evidence type="ECO:0000256" key="4">
    <source>
        <dbReference type="ARBA" id="ARBA00011738"/>
    </source>
</evidence>
<dbReference type="NCBIfam" id="TIGR01141">
    <property type="entry name" value="hisC"/>
    <property type="match status" value="1"/>
</dbReference>
<comment type="pathway">
    <text evidence="2 9">Amino-acid biosynthesis; L-histidine biosynthesis; L-histidine from 5-phospho-alpha-D-ribose 1-diphosphate: step 7/9.</text>
</comment>
<evidence type="ECO:0000256" key="6">
    <source>
        <dbReference type="ARBA" id="ARBA00022679"/>
    </source>
</evidence>
<evidence type="ECO:0000313" key="13">
    <source>
        <dbReference type="Proteomes" id="UP000198559"/>
    </source>
</evidence>
<reference evidence="13 14" key="2">
    <citation type="submission" date="2016-06" db="EMBL/GenBank/DDBJ databases">
        <authorList>
            <person name="Petersen J."/>
            <person name="Sayavedra L."/>
        </authorList>
    </citation>
    <scope>NUCLEOTIDE SEQUENCE [LARGE SCALE GENOMIC DNA]</scope>
    <source>
        <strain evidence="14">BazSymA</strain>
        <strain evidence="13">BazSymB</strain>
    </source>
</reference>
<feature type="domain" description="Aminotransferase class I/classII large" evidence="10">
    <location>
        <begin position="35"/>
        <end position="353"/>
    </location>
</feature>
<dbReference type="UniPathway" id="UPA00031">
    <property type="reaction ID" value="UER00012"/>
</dbReference>
<keyword evidence="6 9" id="KW-0808">Transferase</keyword>
<dbReference type="SUPFAM" id="SSF53383">
    <property type="entry name" value="PLP-dependent transferases"/>
    <property type="match status" value="1"/>
</dbReference>
<dbReference type="EMBL" id="CVUD02000245">
    <property type="protein sequence ID" value="SEH93107.1"/>
    <property type="molecule type" value="Genomic_DNA"/>
</dbReference>
<dbReference type="Gene3D" id="3.90.1150.10">
    <property type="entry name" value="Aspartate Aminotransferase, domain 1"/>
    <property type="match status" value="1"/>
</dbReference>
<dbReference type="InterPro" id="IPR001917">
    <property type="entry name" value="Aminotrans_II_pyridoxalP_BS"/>
</dbReference>
<dbReference type="PANTHER" id="PTHR43643">
    <property type="entry name" value="HISTIDINOL-PHOSPHATE AMINOTRANSFERASE 2"/>
    <property type="match status" value="1"/>
</dbReference>
<evidence type="ECO:0000313" key="11">
    <source>
        <dbReference type="EMBL" id="SEH93107.1"/>
    </source>
</evidence>
<keyword evidence="9" id="KW-0028">Amino-acid biosynthesis</keyword>
<dbReference type="PROSITE" id="PS00599">
    <property type="entry name" value="AA_TRANSFER_CLASS_2"/>
    <property type="match status" value="1"/>
</dbReference>
<dbReference type="GO" id="GO:0000105">
    <property type="term" value="P:L-histidine biosynthetic process"/>
    <property type="evidence" value="ECO:0007669"/>
    <property type="project" value="UniProtKB-UniRule"/>
</dbReference>
<dbReference type="InterPro" id="IPR050106">
    <property type="entry name" value="HistidinolP_aminotransfase"/>
</dbReference>
<comment type="cofactor">
    <cofactor evidence="1 9">
        <name>pyridoxal 5'-phosphate</name>
        <dbReference type="ChEBI" id="CHEBI:597326"/>
    </cofactor>
</comment>
<evidence type="ECO:0000259" key="10">
    <source>
        <dbReference type="Pfam" id="PF00155"/>
    </source>
</evidence>
<accession>A0A1H6MJF2</accession>
<evidence type="ECO:0000256" key="1">
    <source>
        <dbReference type="ARBA" id="ARBA00001933"/>
    </source>
</evidence>
<comment type="catalytic activity">
    <reaction evidence="8 9">
        <text>L-histidinol phosphate + 2-oxoglutarate = 3-(imidazol-4-yl)-2-oxopropyl phosphate + L-glutamate</text>
        <dbReference type="Rhea" id="RHEA:23744"/>
        <dbReference type="ChEBI" id="CHEBI:16810"/>
        <dbReference type="ChEBI" id="CHEBI:29985"/>
        <dbReference type="ChEBI" id="CHEBI:57766"/>
        <dbReference type="ChEBI" id="CHEBI:57980"/>
        <dbReference type="EC" id="2.6.1.9"/>
    </reaction>
</comment>
<dbReference type="InterPro" id="IPR015421">
    <property type="entry name" value="PyrdxlP-dep_Trfase_major"/>
</dbReference>
<evidence type="ECO:0000256" key="8">
    <source>
        <dbReference type="ARBA" id="ARBA00047481"/>
    </source>
</evidence>
<dbReference type="Gene3D" id="3.40.640.10">
    <property type="entry name" value="Type I PLP-dependent aspartate aminotransferase-like (Major domain)"/>
    <property type="match status" value="1"/>
</dbReference>
<dbReference type="PANTHER" id="PTHR43643:SF3">
    <property type="entry name" value="HISTIDINOL-PHOSPHATE AMINOTRANSFERASE"/>
    <property type="match status" value="1"/>
</dbReference>
<evidence type="ECO:0000256" key="7">
    <source>
        <dbReference type="ARBA" id="ARBA00022898"/>
    </source>
</evidence>